<dbReference type="PANTHER" id="PTHR37610">
    <property type="entry name" value="CCHC-TYPE DOMAIN-CONTAINING PROTEIN"/>
    <property type="match status" value="1"/>
</dbReference>
<dbReference type="Proteomes" id="UP001152523">
    <property type="component" value="Unassembled WGS sequence"/>
</dbReference>
<proteinExistence type="predicted"/>
<comment type="caution">
    <text evidence="2">The sequence shown here is derived from an EMBL/GenBank/DDBJ whole genome shotgun (WGS) entry which is preliminary data.</text>
</comment>
<keyword evidence="3" id="KW-1185">Reference proteome</keyword>
<dbReference type="EMBL" id="CAMAPF010000145">
    <property type="protein sequence ID" value="CAH9107997.1"/>
    <property type="molecule type" value="Genomic_DNA"/>
</dbReference>
<evidence type="ECO:0000313" key="2">
    <source>
        <dbReference type="EMBL" id="CAH9107997.1"/>
    </source>
</evidence>
<dbReference type="Pfam" id="PF14244">
    <property type="entry name" value="Retrotran_gag_3"/>
    <property type="match status" value="1"/>
</dbReference>
<protein>
    <recommendedName>
        <fullName evidence="1">Retrotransposon Copia-like N-terminal domain-containing protein</fullName>
    </recommendedName>
</protein>
<feature type="domain" description="Retrotransposon Copia-like N-terminal" evidence="1">
    <location>
        <begin position="31"/>
        <end position="75"/>
    </location>
</feature>
<dbReference type="InterPro" id="IPR029472">
    <property type="entry name" value="Copia-like_N"/>
</dbReference>
<organism evidence="2 3">
    <name type="scientific">Cuscuta epithymum</name>
    <dbReference type="NCBI Taxonomy" id="186058"/>
    <lineage>
        <taxon>Eukaryota</taxon>
        <taxon>Viridiplantae</taxon>
        <taxon>Streptophyta</taxon>
        <taxon>Embryophyta</taxon>
        <taxon>Tracheophyta</taxon>
        <taxon>Spermatophyta</taxon>
        <taxon>Magnoliopsida</taxon>
        <taxon>eudicotyledons</taxon>
        <taxon>Gunneridae</taxon>
        <taxon>Pentapetalae</taxon>
        <taxon>asterids</taxon>
        <taxon>lamiids</taxon>
        <taxon>Solanales</taxon>
        <taxon>Convolvulaceae</taxon>
        <taxon>Cuscuteae</taxon>
        <taxon>Cuscuta</taxon>
        <taxon>Cuscuta subgen. Cuscuta</taxon>
    </lineage>
</organism>
<dbReference type="PANTHER" id="PTHR37610:SF97">
    <property type="entry name" value="RETROTRANSPOSON GAG DOMAIN-CONTAINING PROTEIN"/>
    <property type="match status" value="1"/>
</dbReference>
<sequence length="391" mass="44513">MAVDDKTKASSQDSESLVIDSMSPYFIQFGDKPGDVFVTSILRDGNYGDWLDEMSNALYAKNKFGFVNGDIPMPKSDSPYLPHWQRANAMVKAWLNSSMDVELRQIVKFKTAREIWVDLKERYEKESAPRAYELRCILGSIQQEGQSISAYFSRLRRVWDEMVSINTQPKCSCDGCTCNFSKQMADSRDRDRLYDFLMGLDDTYGQLKGQILATRPVPTLTAAYHLVSENEQHRSIASSRKPGTDGVAFFTRPKKEIIPNRRPNAKEARTCSYCGKINHTYETCFMRVGYPPNWNLKPKENKLIGGSHEPNILFQLPKVTHEKFKHFPTRVAHVDSQQKSEFGLSDDQLQRLAKFMKQEIKDPADIQSSSGVQINMAGLTLEEADWSGSMP</sequence>
<evidence type="ECO:0000313" key="3">
    <source>
        <dbReference type="Proteomes" id="UP001152523"/>
    </source>
</evidence>
<name>A0AAV0DSG8_9ASTE</name>
<reference evidence="2" key="1">
    <citation type="submission" date="2022-07" db="EMBL/GenBank/DDBJ databases">
        <authorList>
            <person name="Macas J."/>
            <person name="Novak P."/>
            <person name="Neumann P."/>
        </authorList>
    </citation>
    <scope>NUCLEOTIDE SEQUENCE</scope>
</reference>
<accession>A0AAV0DSG8</accession>
<evidence type="ECO:0000259" key="1">
    <source>
        <dbReference type="Pfam" id="PF14244"/>
    </source>
</evidence>
<dbReference type="AlphaFoldDB" id="A0AAV0DSG8"/>
<gene>
    <name evidence="2" type="ORF">CEPIT_LOCUS18204</name>
</gene>